<feature type="signal peptide" evidence="1">
    <location>
        <begin position="1"/>
        <end position="27"/>
    </location>
</feature>
<dbReference type="AlphaFoldDB" id="A0AAW1KYS5"/>
<name>A0AAW1KYS5_SAPOF</name>
<comment type="caution">
    <text evidence="2">The sequence shown here is derived from an EMBL/GenBank/DDBJ whole genome shotgun (WGS) entry which is preliminary data.</text>
</comment>
<keyword evidence="1" id="KW-0732">Signal</keyword>
<evidence type="ECO:0000256" key="1">
    <source>
        <dbReference type="SAM" id="SignalP"/>
    </source>
</evidence>
<dbReference type="PANTHER" id="PTHR46238">
    <property type="entry name" value="REVERSE TRANSCRIPTASE DOMAIN-CONTAINING PROTEIN"/>
    <property type="match status" value="1"/>
</dbReference>
<organism evidence="2 3">
    <name type="scientific">Saponaria officinalis</name>
    <name type="common">Common soapwort</name>
    <name type="synonym">Lychnis saponaria</name>
    <dbReference type="NCBI Taxonomy" id="3572"/>
    <lineage>
        <taxon>Eukaryota</taxon>
        <taxon>Viridiplantae</taxon>
        <taxon>Streptophyta</taxon>
        <taxon>Embryophyta</taxon>
        <taxon>Tracheophyta</taxon>
        <taxon>Spermatophyta</taxon>
        <taxon>Magnoliopsida</taxon>
        <taxon>eudicotyledons</taxon>
        <taxon>Gunneridae</taxon>
        <taxon>Pentapetalae</taxon>
        <taxon>Caryophyllales</taxon>
        <taxon>Caryophyllaceae</taxon>
        <taxon>Caryophylleae</taxon>
        <taxon>Saponaria</taxon>
    </lineage>
</organism>
<dbReference type="PANTHER" id="PTHR46238:SF8">
    <property type="entry name" value="ENDONUCLEASE_EXONUCLEASE_PHOSPHATASE DOMAIN-CONTAINING PROTEIN"/>
    <property type="match status" value="1"/>
</dbReference>
<evidence type="ECO:0008006" key="4">
    <source>
        <dbReference type="Google" id="ProtNLM"/>
    </source>
</evidence>
<reference evidence="2" key="1">
    <citation type="submission" date="2024-03" db="EMBL/GenBank/DDBJ databases">
        <title>WGS assembly of Saponaria officinalis var. Norfolk2.</title>
        <authorList>
            <person name="Jenkins J."/>
            <person name="Shu S."/>
            <person name="Grimwood J."/>
            <person name="Barry K."/>
            <person name="Goodstein D."/>
            <person name="Schmutz J."/>
            <person name="Leebens-Mack J."/>
            <person name="Osbourn A."/>
        </authorList>
    </citation>
    <scope>NUCLEOTIDE SEQUENCE [LARGE SCALE GENOMIC DNA]</scope>
    <source>
        <strain evidence="2">JIC</strain>
    </source>
</reference>
<dbReference type="Proteomes" id="UP001443914">
    <property type="component" value="Unassembled WGS sequence"/>
</dbReference>
<protein>
    <recommendedName>
        <fullName evidence="4">Endonuclease-reverse transcriptase</fullName>
    </recommendedName>
</protein>
<proteinExistence type="predicted"/>
<evidence type="ECO:0000313" key="3">
    <source>
        <dbReference type="Proteomes" id="UP001443914"/>
    </source>
</evidence>
<feature type="chain" id="PRO_5043542141" description="Endonuclease-reverse transcriptase" evidence="1">
    <location>
        <begin position="28"/>
        <end position="224"/>
    </location>
</feature>
<sequence length="224" mass="26800">MKPLSMLPITLVVVKLLFLTSFTHHKAHIVIRVSRCWIFHFKIKTRLQLNRLANHVLNLLALKKPTLILRIGFTQPDMPHSLKRKFYRTAIRPALLYGSECWAVKHCHTQKMSVAEMRMLRWMCGHTRKDRLRNEIIREKVKVAPIEDKMMENRLKWFGHVRRRPTDAPVRRLETWGTEKVARGRGRPKLTWTRVIEHDMRFLGLDEGMVTERSQWRERIHVDF</sequence>
<evidence type="ECO:0000313" key="2">
    <source>
        <dbReference type="EMBL" id="KAK9725748.1"/>
    </source>
</evidence>
<gene>
    <name evidence="2" type="ORF">RND81_05G166500</name>
</gene>
<dbReference type="EMBL" id="JBDFQZ010000005">
    <property type="protein sequence ID" value="KAK9725748.1"/>
    <property type="molecule type" value="Genomic_DNA"/>
</dbReference>
<accession>A0AAW1KYS5</accession>
<keyword evidence="3" id="KW-1185">Reference proteome</keyword>